<gene>
    <name evidence="2" type="ORF">FIV39_11110</name>
    <name evidence="1" type="ORF">SAMN04490186_3976</name>
</gene>
<dbReference type="Proteomes" id="UP000198740">
    <property type="component" value="Unassembled WGS sequence"/>
</dbReference>
<accession>A0A1H1H4V2</accession>
<sequence length="107" mass="11664">MNSSNRAKSDAIKEQYDILSEADDAKLRQSARSVIDGVTAGTFMAAQSVSVTLIPLEVQMADRQVLPDIDFKRMDAVIGNIKSDDDPLLSGAAEAWRLDTDQHEGLN</sequence>
<comment type="caution">
    <text evidence="2">The sequence shown here is derived from an EMBL/GenBank/DDBJ whole genome shotgun (WGS) entry which is preliminary data.</text>
</comment>
<name>A0A1H1H4V2_9PSED</name>
<dbReference type="AlphaFoldDB" id="A0A1H1H4V2"/>
<dbReference type="RefSeq" id="WP_090403922.1">
    <property type="nucleotide sequence ID" value="NZ_FNKM01000002.1"/>
</dbReference>
<reference evidence="1 3" key="1">
    <citation type="submission" date="2016-10" db="EMBL/GenBank/DDBJ databases">
        <authorList>
            <person name="Varghese N."/>
            <person name="Submissions S."/>
        </authorList>
    </citation>
    <scope>NUCLEOTIDE SEQUENCE [LARGE SCALE GENOMIC DNA]</scope>
    <source>
        <strain evidence="1 3">BS2976</strain>
    </source>
</reference>
<evidence type="ECO:0000313" key="2">
    <source>
        <dbReference type="EMBL" id="TWR67235.1"/>
    </source>
</evidence>
<proteinExistence type="predicted"/>
<dbReference type="EMBL" id="FNKM01000002">
    <property type="protein sequence ID" value="SDR20401.1"/>
    <property type="molecule type" value="Genomic_DNA"/>
</dbReference>
<evidence type="ECO:0000313" key="4">
    <source>
        <dbReference type="Proteomes" id="UP000317267"/>
    </source>
</evidence>
<protein>
    <submittedName>
        <fullName evidence="2">Uncharacterized protein</fullName>
    </submittedName>
</protein>
<evidence type="ECO:0000313" key="1">
    <source>
        <dbReference type="EMBL" id="SDR20401.1"/>
    </source>
</evidence>
<dbReference type="Proteomes" id="UP000317267">
    <property type="component" value="Unassembled WGS sequence"/>
</dbReference>
<organism evidence="2 4">
    <name type="scientific">Pseudomonas grimontii</name>
    <dbReference type="NCBI Taxonomy" id="129847"/>
    <lineage>
        <taxon>Bacteria</taxon>
        <taxon>Pseudomonadati</taxon>
        <taxon>Pseudomonadota</taxon>
        <taxon>Gammaproteobacteria</taxon>
        <taxon>Pseudomonadales</taxon>
        <taxon>Pseudomonadaceae</taxon>
        <taxon>Pseudomonas</taxon>
    </lineage>
</organism>
<keyword evidence="3" id="KW-1185">Reference proteome</keyword>
<evidence type="ECO:0000313" key="3">
    <source>
        <dbReference type="Proteomes" id="UP000198740"/>
    </source>
</evidence>
<reference evidence="2 4" key="2">
    <citation type="submission" date="2019-06" db="EMBL/GenBank/DDBJ databases">
        <title>Pseudomonas bimorpha sp. nov. isolated from bovine raw milk and skim milk concentrate.</title>
        <authorList>
            <person name="Hofmann K."/>
            <person name="Huptas C."/>
            <person name="Doll E."/>
            <person name="Scherer S."/>
            <person name="Wenning M."/>
        </authorList>
    </citation>
    <scope>NUCLEOTIDE SEQUENCE [LARGE SCALE GENOMIC DNA]</scope>
    <source>
        <strain evidence="2 4">DSM 17515</strain>
    </source>
</reference>
<dbReference type="EMBL" id="VFES01000005">
    <property type="protein sequence ID" value="TWR67235.1"/>
    <property type="molecule type" value="Genomic_DNA"/>
</dbReference>